<dbReference type="InterPro" id="IPR058792">
    <property type="entry name" value="Beta-barrel_RND_2"/>
</dbReference>
<comment type="caution">
    <text evidence="8">The sequence shown here is derived from an EMBL/GenBank/DDBJ whole genome shotgun (WGS) entry which is preliminary data.</text>
</comment>
<name>A0ABV7C1S1_9PROT</name>
<evidence type="ECO:0000313" key="8">
    <source>
        <dbReference type="EMBL" id="MFC3003911.1"/>
    </source>
</evidence>
<dbReference type="InterPro" id="IPR051909">
    <property type="entry name" value="MFP_Cation_Efflux"/>
</dbReference>
<keyword evidence="9" id="KW-1185">Reference proteome</keyword>
<evidence type="ECO:0000259" key="4">
    <source>
        <dbReference type="Pfam" id="PF25893"/>
    </source>
</evidence>
<evidence type="ECO:0000259" key="5">
    <source>
        <dbReference type="Pfam" id="PF25954"/>
    </source>
</evidence>
<accession>A0ABV7C1S1</accession>
<feature type="domain" description="CusB-like beta-barrel" evidence="5">
    <location>
        <begin position="259"/>
        <end position="334"/>
    </location>
</feature>
<feature type="domain" description="CzcB-like C-terminal circularly permuted SH3-like" evidence="7">
    <location>
        <begin position="340"/>
        <end position="400"/>
    </location>
</feature>
<keyword evidence="2" id="KW-0813">Transport</keyword>
<dbReference type="InterPro" id="IPR058648">
    <property type="entry name" value="HH_CzcB-like"/>
</dbReference>
<evidence type="ECO:0000313" key="9">
    <source>
        <dbReference type="Proteomes" id="UP001595420"/>
    </source>
</evidence>
<dbReference type="InterPro" id="IPR058649">
    <property type="entry name" value="CzcB_C"/>
</dbReference>
<evidence type="ECO:0000259" key="6">
    <source>
        <dbReference type="Pfam" id="PF25973"/>
    </source>
</evidence>
<dbReference type="Proteomes" id="UP001595420">
    <property type="component" value="Unassembled WGS sequence"/>
</dbReference>
<dbReference type="Pfam" id="PF25975">
    <property type="entry name" value="CzcB_C"/>
    <property type="match status" value="1"/>
</dbReference>
<evidence type="ECO:0000256" key="2">
    <source>
        <dbReference type="ARBA" id="ARBA00022448"/>
    </source>
</evidence>
<dbReference type="PANTHER" id="PTHR30097">
    <property type="entry name" value="CATION EFFLUX SYSTEM PROTEIN CUSB"/>
    <property type="match status" value="1"/>
</dbReference>
<dbReference type="NCBIfam" id="TIGR01730">
    <property type="entry name" value="RND_mfp"/>
    <property type="match status" value="1"/>
</dbReference>
<dbReference type="InterPro" id="IPR058647">
    <property type="entry name" value="BSH_CzcB-like"/>
</dbReference>
<dbReference type="Pfam" id="PF25973">
    <property type="entry name" value="BSH_CzcB"/>
    <property type="match status" value="1"/>
</dbReference>
<proteinExistence type="inferred from homology"/>
<dbReference type="PANTHER" id="PTHR30097:SF4">
    <property type="entry name" value="SLR6042 PROTEIN"/>
    <property type="match status" value="1"/>
</dbReference>
<dbReference type="Pfam" id="PF25893">
    <property type="entry name" value="HH_CzcB"/>
    <property type="match status" value="1"/>
</dbReference>
<dbReference type="Pfam" id="PF25954">
    <property type="entry name" value="Beta-barrel_RND_2"/>
    <property type="match status" value="1"/>
</dbReference>
<feature type="domain" description="CzcB-like alpha-helical hairpin" evidence="4">
    <location>
        <begin position="143"/>
        <end position="202"/>
    </location>
</feature>
<evidence type="ECO:0000256" key="1">
    <source>
        <dbReference type="ARBA" id="ARBA00009477"/>
    </source>
</evidence>
<organism evidence="8 9">
    <name type="scientific">Falsiroseomonas tokyonensis</name>
    <dbReference type="NCBI Taxonomy" id="430521"/>
    <lineage>
        <taxon>Bacteria</taxon>
        <taxon>Pseudomonadati</taxon>
        <taxon>Pseudomonadota</taxon>
        <taxon>Alphaproteobacteria</taxon>
        <taxon>Acetobacterales</taxon>
        <taxon>Roseomonadaceae</taxon>
        <taxon>Falsiroseomonas</taxon>
    </lineage>
</organism>
<dbReference type="RefSeq" id="WP_216840350.1">
    <property type="nucleotide sequence ID" value="NZ_JAFNJS010000018.1"/>
</dbReference>
<sequence>MGGAVLTGLALAIIFPSIPQTARSLAGLPILAPAGASSPAAPAPPAGSGGHAHGAGEADHGEEGKITMTAEQVTAADIQVAAVSSGVLVSRIAVPGVLTTSQDRLARVTARVSGTIAEVRKGLGEEVAPGDVLVVIESREIAEAKAEFLASSRSTALAETTLAREERLSRQRISAEQDLLQARAAAEEARIKLDLSRQRLFALGLSEAEVAALPRQPVTTLRRLEIRAPIAGRVTARAAILGAAVAADAELFTVADLSKLWVELAVPPRDLPMARQGQVVTFSGPDDTRGEGRIIFLSPLLDTETRSARAVAEIANAEGLLRPGAFVTAHLATAEQPVDVLVPRDAVQEVEGEKVVFVRTPEGFEKREVALGREDANGFEVIFGLDPDTEIAVGNAFVLRAELGKSEAGHGH</sequence>
<dbReference type="EMBL" id="JBHRSB010000018">
    <property type="protein sequence ID" value="MFC3003911.1"/>
    <property type="molecule type" value="Genomic_DNA"/>
</dbReference>
<protein>
    <submittedName>
        <fullName evidence="8">Efflux RND transporter periplasmic adaptor subunit</fullName>
    </submittedName>
</protein>
<comment type="similarity">
    <text evidence="1">Belongs to the membrane fusion protein (MFP) (TC 8.A.1) family.</text>
</comment>
<evidence type="ECO:0000259" key="7">
    <source>
        <dbReference type="Pfam" id="PF25975"/>
    </source>
</evidence>
<evidence type="ECO:0000256" key="3">
    <source>
        <dbReference type="SAM" id="MobiDB-lite"/>
    </source>
</evidence>
<gene>
    <name evidence="8" type="ORF">ACFOD3_28735</name>
</gene>
<reference evidence="9" key="1">
    <citation type="journal article" date="2019" name="Int. J. Syst. Evol. Microbiol.">
        <title>The Global Catalogue of Microorganisms (GCM) 10K type strain sequencing project: providing services to taxonomists for standard genome sequencing and annotation.</title>
        <authorList>
            <consortium name="The Broad Institute Genomics Platform"/>
            <consortium name="The Broad Institute Genome Sequencing Center for Infectious Disease"/>
            <person name="Wu L."/>
            <person name="Ma J."/>
        </authorList>
    </citation>
    <scope>NUCLEOTIDE SEQUENCE [LARGE SCALE GENOMIC DNA]</scope>
    <source>
        <strain evidence="9">CGMCC 1.16855</strain>
    </source>
</reference>
<dbReference type="InterPro" id="IPR006143">
    <property type="entry name" value="RND_pump_MFP"/>
</dbReference>
<feature type="domain" description="CzcB-like barrel-sandwich hybrid" evidence="6">
    <location>
        <begin position="104"/>
        <end position="256"/>
    </location>
</feature>
<feature type="region of interest" description="Disordered" evidence="3">
    <location>
        <begin position="36"/>
        <end position="60"/>
    </location>
</feature>